<feature type="transmembrane region" description="Helical" evidence="1">
    <location>
        <begin position="62"/>
        <end position="81"/>
    </location>
</feature>
<sequence>MRDRKHLQRLVDRYLDHTATDEELEVFIYLQQQGELDELLDKRLNQQILAEAESNLKPVLKWLIPIAAAAVVVLVSSWLFYLSNGNLPGSLEEPVSTIQVMTGNREIKTIRLTDGTHITLNQNSQVRFLEQWTRSKVRSVELVKGEAFFDVEQTIDKKPFVVQAASGIEIRVLGTQFNVVEAAEQTTVYLHEGCVELETGLGKAALKPGELAEYTRNTDSLAIQPVDGVRWMAWKNNLFVFEDAGLTEVKGELEAYYGISIELPHKPYEHLRFTGTIPRKNMDTVLKVLSETLNLKHARQGSRVNFQIKPKY</sequence>
<dbReference type="EMBL" id="QGDT01000020">
    <property type="protein sequence ID" value="PWJ53895.1"/>
    <property type="molecule type" value="Genomic_DNA"/>
</dbReference>
<name>A0A316A851_9BACT</name>
<dbReference type="Gene3D" id="3.55.50.30">
    <property type="match status" value="1"/>
</dbReference>
<dbReference type="InterPro" id="IPR012373">
    <property type="entry name" value="Ferrdict_sens_TM"/>
</dbReference>
<dbReference type="Proteomes" id="UP000245880">
    <property type="component" value="Unassembled WGS sequence"/>
</dbReference>
<reference evidence="4 5" key="1">
    <citation type="submission" date="2018-03" db="EMBL/GenBank/DDBJ databases">
        <title>Genomic Encyclopedia of Archaeal and Bacterial Type Strains, Phase II (KMG-II): from individual species to whole genera.</title>
        <authorList>
            <person name="Goeker M."/>
        </authorList>
    </citation>
    <scope>NUCLEOTIDE SEQUENCE [LARGE SCALE GENOMIC DNA]</scope>
    <source>
        <strain evidence="4 5">DSM 100346</strain>
    </source>
</reference>
<keyword evidence="5" id="KW-1185">Reference proteome</keyword>
<dbReference type="OrthoDB" id="1452822at2"/>
<proteinExistence type="predicted"/>
<dbReference type="RefSeq" id="WP_109678025.1">
    <property type="nucleotide sequence ID" value="NZ_QGDT01000020.1"/>
</dbReference>
<evidence type="ECO:0000259" key="3">
    <source>
        <dbReference type="Pfam" id="PF16344"/>
    </source>
</evidence>
<dbReference type="Pfam" id="PF16344">
    <property type="entry name" value="FecR_C"/>
    <property type="match status" value="1"/>
</dbReference>
<feature type="domain" description="Protein FecR C-terminal" evidence="3">
    <location>
        <begin position="239"/>
        <end position="303"/>
    </location>
</feature>
<dbReference type="PIRSF" id="PIRSF018266">
    <property type="entry name" value="FecR"/>
    <property type="match status" value="1"/>
</dbReference>
<keyword evidence="1" id="KW-0812">Transmembrane</keyword>
<dbReference type="Gene3D" id="2.60.120.1440">
    <property type="match status" value="1"/>
</dbReference>
<dbReference type="InterPro" id="IPR032508">
    <property type="entry name" value="FecR_C"/>
</dbReference>
<comment type="caution">
    <text evidence="4">The sequence shown here is derived from an EMBL/GenBank/DDBJ whole genome shotgun (WGS) entry which is preliminary data.</text>
</comment>
<evidence type="ECO:0000313" key="4">
    <source>
        <dbReference type="EMBL" id="PWJ53895.1"/>
    </source>
</evidence>
<evidence type="ECO:0000259" key="2">
    <source>
        <dbReference type="Pfam" id="PF04773"/>
    </source>
</evidence>
<gene>
    <name evidence="4" type="ORF">CLV98_12011</name>
</gene>
<protein>
    <submittedName>
        <fullName evidence="4">Ferric-dicitrate binding protein FerR (Iron transport regulator)</fullName>
    </submittedName>
</protein>
<dbReference type="PANTHER" id="PTHR30273">
    <property type="entry name" value="PERIPLASMIC SIGNAL SENSOR AND SIGMA FACTOR ACTIVATOR FECR-RELATED"/>
    <property type="match status" value="1"/>
</dbReference>
<dbReference type="AlphaFoldDB" id="A0A316A851"/>
<feature type="domain" description="FecR protein" evidence="2">
    <location>
        <begin position="100"/>
        <end position="196"/>
    </location>
</feature>
<accession>A0A316A851</accession>
<dbReference type="Pfam" id="PF04773">
    <property type="entry name" value="FecR"/>
    <property type="match status" value="1"/>
</dbReference>
<dbReference type="PANTHER" id="PTHR30273:SF2">
    <property type="entry name" value="PROTEIN FECR"/>
    <property type="match status" value="1"/>
</dbReference>
<keyword evidence="1" id="KW-1133">Transmembrane helix</keyword>
<dbReference type="InterPro" id="IPR006860">
    <property type="entry name" value="FecR"/>
</dbReference>
<organism evidence="4 5">
    <name type="scientific">Dyadobacter jejuensis</name>
    <dbReference type="NCBI Taxonomy" id="1082580"/>
    <lineage>
        <taxon>Bacteria</taxon>
        <taxon>Pseudomonadati</taxon>
        <taxon>Bacteroidota</taxon>
        <taxon>Cytophagia</taxon>
        <taxon>Cytophagales</taxon>
        <taxon>Spirosomataceae</taxon>
        <taxon>Dyadobacter</taxon>
    </lineage>
</organism>
<evidence type="ECO:0000256" key="1">
    <source>
        <dbReference type="SAM" id="Phobius"/>
    </source>
</evidence>
<keyword evidence="1" id="KW-0472">Membrane</keyword>
<evidence type="ECO:0000313" key="5">
    <source>
        <dbReference type="Proteomes" id="UP000245880"/>
    </source>
</evidence>
<dbReference type="GO" id="GO:0016989">
    <property type="term" value="F:sigma factor antagonist activity"/>
    <property type="evidence" value="ECO:0007669"/>
    <property type="project" value="TreeGrafter"/>
</dbReference>